<organism evidence="7 8">
    <name type="scientific">Klebsormidium nitens</name>
    <name type="common">Green alga</name>
    <name type="synonym">Ulothrix nitens</name>
    <dbReference type="NCBI Taxonomy" id="105231"/>
    <lineage>
        <taxon>Eukaryota</taxon>
        <taxon>Viridiplantae</taxon>
        <taxon>Streptophyta</taxon>
        <taxon>Klebsormidiophyceae</taxon>
        <taxon>Klebsormidiales</taxon>
        <taxon>Klebsormidiaceae</taxon>
        <taxon>Klebsormidium</taxon>
    </lineage>
</organism>
<dbReference type="PROSITE" id="PS50178">
    <property type="entry name" value="ZF_FYVE"/>
    <property type="match status" value="1"/>
</dbReference>
<dbReference type="SMART" id="SM00064">
    <property type="entry name" value="FYVE"/>
    <property type="match status" value="1"/>
</dbReference>
<evidence type="ECO:0000256" key="4">
    <source>
        <dbReference type="PROSITE-ProRule" id="PRU00175"/>
    </source>
</evidence>
<keyword evidence="2 4" id="KW-0863">Zinc-finger</keyword>
<dbReference type="InterPro" id="IPR001841">
    <property type="entry name" value="Znf_RING"/>
</dbReference>
<dbReference type="InterPro" id="IPR013083">
    <property type="entry name" value="Znf_RING/FYVE/PHD"/>
</dbReference>
<feature type="domain" description="FYVE-type" evidence="6">
    <location>
        <begin position="238"/>
        <end position="300"/>
    </location>
</feature>
<dbReference type="InterPro" id="IPR000306">
    <property type="entry name" value="Znf_FYVE"/>
</dbReference>
<dbReference type="CDD" id="cd11526">
    <property type="entry name" value="SYLF_FYVE"/>
    <property type="match status" value="1"/>
</dbReference>
<name>A0A1Y1HNQ0_KLENI</name>
<dbReference type="OMA" id="SEYEERW"/>
<sequence length="565" mass="59826">MDKRGRSIPFASLDESCIPACAVCMEPLGLYGGPASLPCGHNGCLHCLQQVQASSHGPLCPLCRNPFEASLALSVNTELRDALQRAAVAAARAAVEKGPVHGGDLGPWLAVDHHPLASKKGFVDHEWAAAHAAEDQVWGQQNQPPPKGESSVWNIIRGVLALVSGSGGDSFEDVSGVFRQARKGGSRRGRSDPMGFGHIPSAPPLAAGGMQGDDYEGGDDVRLIKAVLDSEPPQWMPDSSSSGCMQCGSHFRPMTRSRHHCRFCGGIFCWSCTRHRCLLPAHFRQSDPQRVCDACNERLEPVQRLLAGRVSNAAQVALHDVTDPGSSLRAWLNNPLATSLQEDIFKATATLRSFEQVGRLKPEKGIPDWVLSGAKGLAIITVFKIGIGLTYKIGTGLVVARREDGTWSPPSAIGLAGLGYGPQLGGELTDFVIVLRTLEAVKAFTGRVHLSVGAGLSVAAGPVGRSAEADVRAGLSGTAACLSYSCSKGVFVGLSVEGSVVATRTEANARFYGDQSMRARELLLSDVGSPRAAAPLYAALDALFSKVDPVEDDCFPGDIYDDEDE</sequence>
<dbReference type="PANTHER" id="PTHR15629:SF2">
    <property type="entry name" value="SH3 DOMAIN-CONTAINING YSC84-LIKE PROTEIN 1"/>
    <property type="match status" value="1"/>
</dbReference>
<evidence type="ECO:0000259" key="6">
    <source>
        <dbReference type="PROSITE" id="PS50178"/>
    </source>
</evidence>
<dbReference type="Pfam" id="PF13639">
    <property type="entry name" value="zf-RING_2"/>
    <property type="match status" value="1"/>
</dbReference>
<dbReference type="Gene3D" id="3.30.40.10">
    <property type="entry name" value="Zinc/RING finger domain, C3HC4 (zinc finger)"/>
    <property type="match status" value="2"/>
</dbReference>
<dbReference type="PANTHER" id="PTHR15629">
    <property type="entry name" value="SH3YL1 PROTEIN"/>
    <property type="match status" value="1"/>
</dbReference>
<dbReference type="SMART" id="SM00184">
    <property type="entry name" value="RING"/>
    <property type="match status" value="1"/>
</dbReference>
<accession>A0A1Y1HNQ0</accession>
<dbReference type="GO" id="GO:0035091">
    <property type="term" value="F:phosphatidylinositol binding"/>
    <property type="evidence" value="ECO:0000318"/>
    <property type="project" value="GO_Central"/>
</dbReference>
<dbReference type="SUPFAM" id="SSF57903">
    <property type="entry name" value="FYVE/PHD zinc finger"/>
    <property type="match status" value="1"/>
</dbReference>
<keyword evidence="3" id="KW-0862">Zinc</keyword>
<dbReference type="Pfam" id="PF01363">
    <property type="entry name" value="FYVE"/>
    <property type="match status" value="1"/>
</dbReference>
<dbReference type="InterPro" id="IPR017455">
    <property type="entry name" value="Znf_FYVE-rel"/>
</dbReference>
<evidence type="ECO:0000313" key="8">
    <source>
        <dbReference type="Proteomes" id="UP000054558"/>
    </source>
</evidence>
<dbReference type="InterPro" id="IPR007461">
    <property type="entry name" value="Ysc84_actin-binding"/>
</dbReference>
<dbReference type="Pfam" id="PF04366">
    <property type="entry name" value="Ysc84"/>
    <property type="match status" value="1"/>
</dbReference>
<evidence type="ECO:0000313" key="7">
    <source>
        <dbReference type="EMBL" id="GAQ78187.1"/>
    </source>
</evidence>
<evidence type="ECO:0000256" key="2">
    <source>
        <dbReference type="ARBA" id="ARBA00022771"/>
    </source>
</evidence>
<dbReference type="PROSITE" id="PS50089">
    <property type="entry name" value="ZF_RING_2"/>
    <property type="match status" value="1"/>
</dbReference>
<protein>
    <submittedName>
        <fullName evidence="7">FYVE zinc finger domain containing protein</fullName>
    </submittedName>
</protein>
<evidence type="ECO:0000256" key="3">
    <source>
        <dbReference type="ARBA" id="ARBA00022833"/>
    </source>
</evidence>
<dbReference type="InterPro" id="IPR051702">
    <property type="entry name" value="SH3_domain_YSC84-like"/>
</dbReference>
<dbReference type="EMBL" id="DF236958">
    <property type="protein sequence ID" value="GAQ78187.1"/>
    <property type="molecule type" value="Genomic_DNA"/>
</dbReference>
<dbReference type="Proteomes" id="UP000054558">
    <property type="component" value="Unassembled WGS sequence"/>
</dbReference>
<dbReference type="STRING" id="105231.A0A1Y1HNQ0"/>
<dbReference type="InterPro" id="IPR011011">
    <property type="entry name" value="Znf_FYVE_PHD"/>
</dbReference>
<dbReference type="GO" id="GO:0008270">
    <property type="term" value="F:zinc ion binding"/>
    <property type="evidence" value="ECO:0007669"/>
    <property type="project" value="UniProtKB-KW"/>
</dbReference>
<gene>
    <name evidence="7" type="ORF">KFL_000090320</name>
</gene>
<keyword evidence="8" id="KW-1185">Reference proteome</keyword>
<dbReference type="SUPFAM" id="SSF57850">
    <property type="entry name" value="RING/U-box"/>
    <property type="match status" value="1"/>
</dbReference>
<feature type="domain" description="RING-type" evidence="5">
    <location>
        <begin position="21"/>
        <end position="64"/>
    </location>
</feature>
<proteinExistence type="predicted"/>
<dbReference type="OrthoDB" id="443981at2759"/>
<dbReference type="AlphaFoldDB" id="A0A1Y1HNQ0"/>
<dbReference type="FunFam" id="3.30.40.10:FF:000151">
    <property type="entry name" value="Zinc finger family protein"/>
    <property type="match status" value="1"/>
</dbReference>
<evidence type="ECO:0000259" key="5">
    <source>
        <dbReference type="PROSITE" id="PS50089"/>
    </source>
</evidence>
<keyword evidence="1" id="KW-0479">Metal-binding</keyword>
<evidence type="ECO:0000256" key="1">
    <source>
        <dbReference type="ARBA" id="ARBA00022723"/>
    </source>
</evidence>
<reference evidence="7 8" key="1">
    <citation type="journal article" date="2014" name="Nat. Commun.">
        <title>Klebsormidium flaccidum genome reveals primary factors for plant terrestrial adaptation.</title>
        <authorList>
            <person name="Hori K."/>
            <person name="Maruyama F."/>
            <person name="Fujisawa T."/>
            <person name="Togashi T."/>
            <person name="Yamamoto N."/>
            <person name="Seo M."/>
            <person name="Sato S."/>
            <person name="Yamada T."/>
            <person name="Mori H."/>
            <person name="Tajima N."/>
            <person name="Moriyama T."/>
            <person name="Ikeuchi M."/>
            <person name="Watanabe M."/>
            <person name="Wada H."/>
            <person name="Kobayashi K."/>
            <person name="Saito M."/>
            <person name="Masuda T."/>
            <person name="Sasaki-Sekimoto Y."/>
            <person name="Mashiguchi K."/>
            <person name="Awai K."/>
            <person name="Shimojima M."/>
            <person name="Masuda S."/>
            <person name="Iwai M."/>
            <person name="Nobusawa T."/>
            <person name="Narise T."/>
            <person name="Kondo S."/>
            <person name="Saito H."/>
            <person name="Sato R."/>
            <person name="Murakawa M."/>
            <person name="Ihara Y."/>
            <person name="Oshima-Yamada Y."/>
            <person name="Ohtaka K."/>
            <person name="Satoh M."/>
            <person name="Sonobe K."/>
            <person name="Ishii M."/>
            <person name="Ohtani R."/>
            <person name="Kanamori-Sato M."/>
            <person name="Honoki R."/>
            <person name="Miyazaki D."/>
            <person name="Mochizuki H."/>
            <person name="Umetsu J."/>
            <person name="Higashi K."/>
            <person name="Shibata D."/>
            <person name="Kamiya Y."/>
            <person name="Sato N."/>
            <person name="Nakamura Y."/>
            <person name="Tabata S."/>
            <person name="Ida S."/>
            <person name="Kurokawa K."/>
            <person name="Ohta H."/>
        </authorList>
    </citation>
    <scope>NUCLEOTIDE SEQUENCE [LARGE SCALE GENOMIC DNA]</scope>
    <source>
        <strain evidence="7 8">NIES-2285</strain>
    </source>
</reference>